<reference evidence="2 3" key="1">
    <citation type="submission" date="2019-02" db="EMBL/GenBank/DDBJ databases">
        <title>Deep-cultivation of Planctomycetes and their phenomic and genomic characterization uncovers novel biology.</title>
        <authorList>
            <person name="Wiegand S."/>
            <person name="Jogler M."/>
            <person name="Boedeker C."/>
            <person name="Pinto D."/>
            <person name="Vollmers J."/>
            <person name="Rivas-Marin E."/>
            <person name="Kohn T."/>
            <person name="Peeters S.H."/>
            <person name="Heuer A."/>
            <person name="Rast P."/>
            <person name="Oberbeckmann S."/>
            <person name="Bunk B."/>
            <person name="Jeske O."/>
            <person name="Meyerdierks A."/>
            <person name="Storesund J.E."/>
            <person name="Kallscheuer N."/>
            <person name="Luecker S."/>
            <person name="Lage O.M."/>
            <person name="Pohl T."/>
            <person name="Merkel B.J."/>
            <person name="Hornburger P."/>
            <person name="Mueller R.-W."/>
            <person name="Bruemmer F."/>
            <person name="Labrenz M."/>
            <person name="Spormann A.M."/>
            <person name="Op den Camp H."/>
            <person name="Overmann J."/>
            <person name="Amann R."/>
            <person name="Jetten M.S.M."/>
            <person name="Mascher T."/>
            <person name="Medema M.H."/>
            <person name="Devos D.P."/>
            <person name="Kaster A.-K."/>
            <person name="Ovreas L."/>
            <person name="Rohde M."/>
            <person name="Galperin M.Y."/>
            <person name="Jogler C."/>
        </authorList>
    </citation>
    <scope>NUCLEOTIDE SEQUENCE [LARGE SCALE GENOMIC DNA]</scope>
    <source>
        <strain evidence="2 3">Pan265</strain>
    </source>
</reference>
<dbReference type="NCBIfam" id="NF033503">
    <property type="entry name" value="LarB"/>
    <property type="match status" value="1"/>
</dbReference>
<dbReference type="SUPFAM" id="SSF52255">
    <property type="entry name" value="N5-CAIR mutase (phosphoribosylaminoimidazole carboxylase, PurE)"/>
    <property type="match status" value="1"/>
</dbReference>
<dbReference type="InterPro" id="IPR000031">
    <property type="entry name" value="PurE_dom"/>
</dbReference>
<evidence type="ECO:0000313" key="3">
    <source>
        <dbReference type="Proteomes" id="UP000320386"/>
    </source>
</evidence>
<dbReference type="AlphaFoldDB" id="A0A518BVY4"/>
<dbReference type="PANTHER" id="PTHR43064">
    <property type="entry name" value="PHOSPHORIBOSYLAMINOIMIDAZOLE CARBOXYLASE-RELATED"/>
    <property type="match status" value="1"/>
</dbReference>
<dbReference type="EMBL" id="CP036280">
    <property type="protein sequence ID" value="QDU71139.1"/>
    <property type="molecule type" value="Genomic_DNA"/>
</dbReference>
<protein>
    <submittedName>
        <fullName evidence="2">AIR carboxylase</fullName>
    </submittedName>
</protein>
<name>A0A518BVY4_9BACT</name>
<dbReference type="GO" id="GO:0016787">
    <property type="term" value="F:hydrolase activity"/>
    <property type="evidence" value="ECO:0007669"/>
    <property type="project" value="InterPro"/>
</dbReference>
<accession>A0A518BVY4</accession>
<keyword evidence="3" id="KW-1185">Reference proteome</keyword>
<dbReference type="RefSeq" id="WP_145445272.1">
    <property type="nucleotide sequence ID" value="NZ_CP036280.1"/>
</dbReference>
<organism evidence="2 3">
    <name type="scientific">Mucisphaera calidilacus</name>
    <dbReference type="NCBI Taxonomy" id="2527982"/>
    <lineage>
        <taxon>Bacteria</taxon>
        <taxon>Pseudomonadati</taxon>
        <taxon>Planctomycetota</taxon>
        <taxon>Phycisphaerae</taxon>
        <taxon>Phycisphaerales</taxon>
        <taxon>Phycisphaeraceae</taxon>
        <taxon>Mucisphaera</taxon>
    </lineage>
</organism>
<dbReference type="PANTHER" id="PTHR43064:SF1">
    <property type="entry name" value="SLL1489 PROTEIN"/>
    <property type="match status" value="1"/>
</dbReference>
<dbReference type="Pfam" id="PF00731">
    <property type="entry name" value="AIRC"/>
    <property type="match status" value="1"/>
</dbReference>
<sequence length="262" mass="27007">MSQTQAPIDEVLDALSRGEIDQAEARERLLSLQARPLGFATLDLDRPRRCGAAEVIFAEGKTPEQVVAIVRTLREQGGCVLATRCTDEQVAMVQSAFGGNDQLLVDALARTIIVGDPPAPADAAPVCIVTAGTSDLPVAREALSTCVAYGQPAELIVDVGVAGLHRLLGRLDTIKRSSVVITVAGMEAALPSVMGGLIEAPIIAVPTSVGYGSHFEGLAALLSCLNACASGIATVNIDNGFGAAVMACRINALAHPNTVEAS</sequence>
<dbReference type="Proteomes" id="UP000320386">
    <property type="component" value="Chromosome"/>
</dbReference>
<dbReference type="KEGG" id="mcad:Pan265_09880"/>
<dbReference type="OrthoDB" id="9782511at2"/>
<dbReference type="GO" id="GO:0006189">
    <property type="term" value="P:'de novo' IMP biosynthetic process"/>
    <property type="evidence" value="ECO:0007669"/>
    <property type="project" value="InterPro"/>
</dbReference>
<evidence type="ECO:0000259" key="1">
    <source>
        <dbReference type="SMART" id="SM01001"/>
    </source>
</evidence>
<dbReference type="Gene3D" id="3.40.50.1970">
    <property type="match status" value="1"/>
</dbReference>
<proteinExistence type="predicted"/>
<dbReference type="SMART" id="SM01001">
    <property type="entry name" value="AIRC"/>
    <property type="match status" value="1"/>
</dbReference>
<gene>
    <name evidence="2" type="ORF">Pan265_09880</name>
</gene>
<feature type="domain" description="PurE" evidence="1">
    <location>
        <begin position="124"/>
        <end position="256"/>
    </location>
</feature>
<evidence type="ECO:0000313" key="2">
    <source>
        <dbReference type="EMBL" id="QDU71139.1"/>
    </source>
</evidence>
<dbReference type="InterPro" id="IPR039476">
    <property type="entry name" value="P2CMN_synthase_LarB"/>
</dbReference>